<name>A0ABU7CSH3_9TELE</name>
<sequence>TPILLLEENHEVDGGDVCDVLASKKTSIDTINQDTQQDDASEAHKVRRFIYQSKTTLTPSAGLVEDGHELCPKCLSIGHLKEALTDPCMNCSILPLLVAEDRLH</sequence>
<reference evidence="1 2" key="1">
    <citation type="submission" date="2021-06" db="EMBL/GenBank/DDBJ databases">
        <authorList>
            <person name="Palmer J.M."/>
        </authorList>
    </citation>
    <scope>NUCLEOTIDE SEQUENCE [LARGE SCALE GENOMIC DNA]</scope>
    <source>
        <strain evidence="1 2">CL_MEX2019</strain>
        <tissue evidence="1">Muscle</tissue>
    </source>
</reference>
<keyword evidence="2" id="KW-1185">Reference proteome</keyword>
<protein>
    <submittedName>
        <fullName evidence="1">Uncharacterized protein</fullName>
    </submittedName>
</protein>
<gene>
    <name evidence="1" type="ORF">CHARACLAT_030112</name>
</gene>
<accession>A0ABU7CSH3</accession>
<proteinExistence type="predicted"/>
<dbReference type="Proteomes" id="UP001352852">
    <property type="component" value="Unassembled WGS sequence"/>
</dbReference>
<evidence type="ECO:0000313" key="2">
    <source>
        <dbReference type="Proteomes" id="UP001352852"/>
    </source>
</evidence>
<evidence type="ECO:0000313" key="1">
    <source>
        <dbReference type="EMBL" id="MED6265893.1"/>
    </source>
</evidence>
<organism evidence="1 2">
    <name type="scientific">Characodon lateralis</name>
    <dbReference type="NCBI Taxonomy" id="208331"/>
    <lineage>
        <taxon>Eukaryota</taxon>
        <taxon>Metazoa</taxon>
        <taxon>Chordata</taxon>
        <taxon>Craniata</taxon>
        <taxon>Vertebrata</taxon>
        <taxon>Euteleostomi</taxon>
        <taxon>Actinopterygii</taxon>
        <taxon>Neopterygii</taxon>
        <taxon>Teleostei</taxon>
        <taxon>Neoteleostei</taxon>
        <taxon>Acanthomorphata</taxon>
        <taxon>Ovalentaria</taxon>
        <taxon>Atherinomorphae</taxon>
        <taxon>Cyprinodontiformes</taxon>
        <taxon>Goodeidae</taxon>
        <taxon>Characodon</taxon>
    </lineage>
</organism>
<feature type="non-terminal residue" evidence="1">
    <location>
        <position position="1"/>
    </location>
</feature>
<dbReference type="EMBL" id="JAHUTJ010004435">
    <property type="protein sequence ID" value="MED6265893.1"/>
    <property type="molecule type" value="Genomic_DNA"/>
</dbReference>
<comment type="caution">
    <text evidence="1">The sequence shown here is derived from an EMBL/GenBank/DDBJ whole genome shotgun (WGS) entry which is preliminary data.</text>
</comment>